<dbReference type="SUPFAM" id="SSF51735">
    <property type="entry name" value="NAD(P)-binding Rossmann-fold domains"/>
    <property type="match status" value="1"/>
</dbReference>
<accession>A0A6B1DTY4</accession>
<dbReference type="InterPro" id="IPR036291">
    <property type="entry name" value="NAD(P)-bd_dom_sf"/>
</dbReference>
<protein>
    <submittedName>
        <fullName evidence="3">NAD(P)-dependent oxidoreductase</fullName>
    </submittedName>
</protein>
<name>A0A6B1DTY4_9CHLR</name>
<dbReference type="InterPro" id="IPR001509">
    <property type="entry name" value="Epimerase_deHydtase"/>
</dbReference>
<dbReference type="Gene3D" id="3.40.50.720">
    <property type="entry name" value="NAD(P)-binding Rossmann-like Domain"/>
    <property type="match status" value="1"/>
</dbReference>
<evidence type="ECO:0000313" key="3">
    <source>
        <dbReference type="EMBL" id="MYD90446.1"/>
    </source>
</evidence>
<evidence type="ECO:0000259" key="2">
    <source>
        <dbReference type="Pfam" id="PF01370"/>
    </source>
</evidence>
<comment type="caution">
    <text evidence="3">The sequence shown here is derived from an EMBL/GenBank/DDBJ whole genome shotgun (WGS) entry which is preliminary data.</text>
</comment>
<sequence length="388" mass="42753">MSVTVLSGAGRDSVCPFSNSFGIPAMNILITGGTGRVGANLARRLLAAGHNVRAFVYPGDAGRAGKLAGFERVETIEGDLRSFADCQQAVDGMDAIYHLAAAFGGPFDNRDYLAINGGGTLNLLEAVRDQCPNLHRFVYACTEAIYWHLTDRSPHLEGRESRYFANAIRETDVSPYLQMPYFLTKRIGEQLAMSYHHQYGVPSVSFRFTTIIEPSEFLNADGLPPLFLLSSAHQDWSGQHSPDPAEQAMLDHIRSLWTGEEKLLLSLNPNGVPFRQHYTDVRDIALGLSLALDAEAAVGQEMNLGGAAILDWAELVPWLAERHDMEYVTAKIPSPNYFELDLGKTRSILGYEPEHDFHSILATAEAMTRGEQTDVIPTGVRWQARSEA</sequence>
<reference evidence="3" key="1">
    <citation type="submission" date="2019-09" db="EMBL/GenBank/DDBJ databases">
        <title>Characterisation of the sponge microbiome using genome-centric metagenomics.</title>
        <authorList>
            <person name="Engelberts J.P."/>
            <person name="Robbins S.J."/>
            <person name="De Goeij J.M."/>
            <person name="Aranda M."/>
            <person name="Bell S.C."/>
            <person name="Webster N.S."/>
        </authorList>
    </citation>
    <scope>NUCLEOTIDE SEQUENCE</scope>
    <source>
        <strain evidence="3">SB0662_bin_9</strain>
    </source>
</reference>
<dbReference type="AlphaFoldDB" id="A0A6B1DTY4"/>
<proteinExistence type="inferred from homology"/>
<evidence type="ECO:0000256" key="1">
    <source>
        <dbReference type="ARBA" id="ARBA00007637"/>
    </source>
</evidence>
<gene>
    <name evidence="3" type="ORF">F4Y08_08960</name>
</gene>
<comment type="similarity">
    <text evidence="1">Belongs to the NAD(P)-dependent epimerase/dehydratase family.</text>
</comment>
<organism evidence="3">
    <name type="scientific">Caldilineaceae bacterium SB0662_bin_9</name>
    <dbReference type="NCBI Taxonomy" id="2605258"/>
    <lineage>
        <taxon>Bacteria</taxon>
        <taxon>Bacillati</taxon>
        <taxon>Chloroflexota</taxon>
        <taxon>Caldilineae</taxon>
        <taxon>Caldilineales</taxon>
        <taxon>Caldilineaceae</taxon>
    </lineage>
</organism>
<dbReference type="Pfam" id="PF01370">
    <property type="entry name" value="Epimerase"/>
    <property type="match status" value="1"/>
</dbReference>
<feature type="domain" description="NAD-dependent epimerase/dehydratase" evidence="2">
    <location>
        <begin position="28"/>
        <end position="215"/>
    </location>
</feature>
<dbReference type="PANTHER" id="PTHR43000">
    <property type="entry name" value="DTDP-D-GLUCOSE 4,6-DEHYDRATASE-RELATED"/>
    <property type="match status" value="1"/>
</dbReference>
<dbReference type="EMBL" id="VXPY01000062">
    <property type="protein sequence ID" value="MYD90446.1"/>
    <property type="molecule type" value="Genomic_DNA"/>
</dbReference>